<proteinExistence type="predicted"/>
<feature type="region of interest" description="Disordered" evidence="6">
    <location>
        <begin position="1"/>
        <end position="20"/>
    </location>
</feature>
<gene>
    <name evidence="10" type="primary">DIVARICATA</name>
    <name evidence="10" type="ORF">CR513_47564</name>
</gene>
<evidence type="ECO:0000259" key="8">
    <source>
        <dbReference type="PROSITE" id="PS51293"/>
    </source>
</evidence>
<dbReference type="SMART" id="SM00717">
    <property type="entry name" value="SANT"/>
    <property type="match status" value="1"/>
</dbReference>
<protein>
    <submittedName>
        <fullName evidence="10">Transcription factor DIVARICATA</fullName>
    </submittedName>
</protein>
<sequence length="292" mass="34033">MAPPSRRKENAGNPFHPIQRKKVIPWSTQEHMLFLHGLKIYGKGNWKRIAQVVKTRTSIQVASHAQKYYLRLNSVKEKKRSSIHDINFESLNSYQHNSEHPIQQLHEIHQPQKMIGLQSDNLLGLEDKFIDQHINQYNWSPQKIIQLPHEIDPDPINLGPLSDIQYLSHYIDSNNLDPLPNIQYLSGNIDPNNLGPLSDMQYLPHYSESHDDLTRLSDIQYIPHHDIQYVPHEVNPEAPPNLQIQPCPYFIDRSSWVPTQNNELTRYLDQQMLQEIFSKPSNENPGRSHSSF</sequence>
<keyword evidence="3" id="KW-0238">DNA-binding</keyword>
<dbReference type="InterPro" id="IPR052245">
    <property type="entry name" value="Plant_Stress_Dev_TF"/>
</dbReference>
<feature type="domain" description="Myb-like" evidence="7">
    <location>
        <begin position="25"/>
        <end position="69"/>
    </location>
</feature>
<keyword evidence="5" id="KW-0539">Nucleus</keyword>
<dbReference type="GO" id="GO:0006355">
    <property type="term" value="P:regulation of DNA-templated transcription"/>
    <property type="evidence" value="ECO:0007669"/>
    <property type="project" value="UniProtKB-ARBA"/>
</dbReference>
<dbReference type="GO" id="GO:0005634">
    <property type="term" value="C:nucleus"/>
    <property type="evidence" value="ECO:0007669"/>
    <property type="project" value="UniProtKB-SubCell"/>
</dbReference>
<dbReference type="Proteomes" id="UP000257109">
    <property type="component" value="Unassembled WGS sequence"/>
</dbReference>
<keyword evidence="11" id="KW-1185">Reference proteome</keyword>
<reference evidence="10" key="1">
    <citation type="submission" date="2018-05" db="EMBL/GenBank/DDBJ databases">
        <title>Draft genome of Mucuna pruriens seed.</title>
        <authorList>
            <person name="Nnadi N.E."/>
            <person name="Vos R."/>
            <person name="Hasami M.H."/>
            <person name="Devisetty U.K."/>
            <person name="Aguiy J.C."/>
        </authorList>
    </citation>
    <scope>NUCLEOTIDE SEQUENCE [LARGE SCALE GENOMIC DNA]</scope>
    <source>
        <strain evidence="10">JCA_2017</strain>
    </source>
</reference>
<evidence type="ECO:0000313" key="11">
    <source>
        <dbReference type="Proteomes" id="UP000257109"/>
    </source>
</evidence>
<dbReference type="InterPro" id="IPR001005">
    <property type="entry name" value="SANT/Myb"/>
</dbReference>
<dbReference type="PROSITE" id="PS50090">
    <property type="entry name" value="MYB_LIKE"/>
    <property type="match status" value="1"/>
</dbReference>
<dbReference type="STRING" id="157652.A0A371F3Q7"/>
<evidence type="ECO:0000256" key="2">
    <source>
        <dbReference type="ARBA" id="ARBA00023015"/>
    </source>
</evidence>
<dbReference type="Gene3D" id="1.10.10.60">
    <property type="entry name" value="Homeodomain-like"/>
    <property type="match status" value="1"/>
</dbReference>
<comment type="caution">
    <text evidence="10">The sequence shown here is derived from an EMBL/GenBank/DDBJ whole genome shotgun (WGS) entry which is preliminary data.</text>
</comment>
<evidence type="ECO:0000256" key="3">
    <source>
        <dbReference type="ARBA" id="ARBA00023125"/>
    </source>
</evidence>
<evidence type="ECO:0000256" key="4">
    <source>
        <dbReference type="ARBA" id="ARBA00023163"/>
    </source>
</evidence>
<dbReference type="InterPro" id="IPR017884">
    <property type="entry name" value="SANT_dom"/>
</dbReference>
<evidence type="ECO:0000259" key="9">
    <source>
        <dbReference type="PROSITE" id="PS51294"/>
    </source>
</evidence>
<feature type="domain" description="HTH myb-type" evidence="9">
    <location>
        <begin position="25"/>
        <end position="73"/>
    </location>
</feature>
<dbReference type="EMBL" id="QJKJ01010720">
    <property type="protein sequence ID" value="RDX72894.1"/>
    <property type="molecule type" value="Genomic_DNA"/>
</dbReference>
<feature type="domain" description="SANT" evidence="8">
    <location>
        <begin position="26"/>
        <end position="73"/>
    </location>
</feature>
<dbReference type="InterPro" id="IPR009057">
    <property type="entry name" value="Homeodomain-like_sf"/>
</dbReference>
<name>A0A371F3Q7_MUCPR</name>
<keyword evidence="2" id="KW-0805">Transcription regulation</keyword>
<evidence type="ECO:0000256" key="5">
    <source>
        <dbReference type="ARBA" id="ARBA00023242"/>
    </source>
</evidence>
<evidence type="ECO:0000256" key="1">
    <source>
        <dbReference type="ARBA" id="ARBA00004123"/>
    </source>
</evidence>
<organism evidence="10 11">
    <name type="scientific">Mucuna pruriens</name>
    <name type="common">Velvet bean</name>
    <name type="synonym">Dolichos pruriens</name>
    <dbReference type="NCBI Taxonomy" id="157652"/>
    <lineage>
        <taxon>Eukaryota</taxon>
        <taxon>Viridiplantae</taxon>
        <taxon>Streptophyta</taxon>
        <taxon>Embryophyta</taxon>
        <taxon>Tracheophyta</taxon>
        <taxon>Spermatophyta</taxon>
        <taxon>Magnoliopsida</taxon>
        <taxon>eudicotyledons</taxon>
        <taxon>Gunneridae</taxon>
        <taxon>Pentapetalae</taxon>
        <taxon>rosids</taxon>
        <taxon>fabids</taxon>
        <taxon>Fabales</taxon>
        <taxon>Fabaceae</taxon>
        <taxon>Papilionoideae</taxon>
        <taxon>50 kb inversion clade</taxon>
        <taxon>NPAAA clade</taxon>
        <taxon>indigoferoid/millettioid clade</taxon>
        <taxon>Phaseoleae</taxon>
        <taxon>Mucuna</taxon>
    </lineage>
</organism>
<dbReference type="SUPFAM" id="SSF46689">
    <property type="entry name" value="Homeodomain-like"/>
    <property type="match status" value="1"/>
</dbReference>
<evidence type="ECO:0000256" key="6">
    <source>
        <dbReference type="SAM" id="MobiDB-lite"/>
    </source>
</evidence>
<feature type="non-terminal residue" evidence="10">
    <location>
        <position position="1"/>
    </location>
</feature>
<dbReference type="PANTHER" id="PTHR44191:SF62">
    <property type="entry name" value="OS04G0341900 PROTEIN"/>
    <property type="match status" value="1"/>
</dbReference>
<accession>A0A371F3Q7</accession>
<evidence type="ECO:0000259" key="7">
    <source>
        <dbReference type="PROSITE" id="PS50090"/>
    </source>
</evidence>
<dbReference type="OrthoDB" id="118550at2759"/>
<dbReference type="PROSITE" id="PS51294">
    <property type="entry name" value="HTH_MYB"/>
    <property type="match status" value="1"/>
</dbReference>
<dbReference type="PROSITE" id="PS51293">
    <property type="entry name" value="SANT"/>
    <property type="match status" value="1"/>
</dbReference>
<dbReference type="CDD" id="cd00167">
    <property type="entry name" value="SANT"/>
    <property type="match status" value="1"/>
</dbReference>
<dbReference type="AlphaFoldDB" id="A0A371F3Q7"/>
<feature type="compositionally biased region" description="Basic and acidic residues" evidence="6">
    <location>
        <begin position="1"/>
        <end position="10"/>
    </location>
</feature>
<dbReference type="InterPro" id="IPR017930">
    <property type="entry name" value="Myb_dom"/>
</dbReference>
<dbReference type="InterPro" id="IPR006447">
    <property type="entry name" value="Myb_dom_plants"/>
</dbReference>
<keyword evidence="4" id="KW-0804">Transcription</keyword>
<evidence type="ECO:0000313" key="10">
    <source>
        <dbReference type="EMBL" id="RDX72894.1"/>
    </source>
</evidence>
<dbReference type="PANTHER" id="PTHR44191">
    <property type="entry name" value="TRANSCRIPTION FACTOR KUA1"/>
    <property type="match status" value="1"/>
</dbReference>
<dbReference type="GO" id="GO:0003677">
    <property type="term" value="F:DNA binding"/>
    <property type="evidence" value="ECO:0007669"/>
    <property type="project" value="UniProtKB-KW"/>
</dbReference>
<dbReference type="NCBIfam" id="TIGR01557">
    <property type="entry name" value="myb_SHAQKYF"/>
    <property type="match status" value="1"/>
</dbReference>
<dbReference type="Pfam" id="PF00249">
    <property type="entry name" value="Myb_DNA-binding"/>
    <property type="match status" value="1"/>
</dbReference>
<comment type="subcellular location">
    <subcellularLocation>
        <location evidence="1">Nucleus</location>
    </subcellularLocation>
</comment>